<name>A0AAD7WUX6_9TELE</name>
<proteinExistence type="predicted"/>
<dbReference type="InterPro" id="IPR053134">
    <property type="entry name" value="RNA-dir_DNA_polymerase"/>
</dbReference>
<keyword evidence="2" id="KW-1185">Reference proteome</keyword>
<protein>
    <recommendedName>
        <fullName evidence="3">Reverse transcriptase</fullName>
    </recommendedName>
</protein>
<organism evidence="1 2">
    <name type="scientific">Aldrovandia affinis</name>
    <dbReference type="NCBI Taxonomy" id="143900"/>
    <lineage>
        <taxon>Eukaryota</taxon>
        <taxon>Metazoa</taxon>
        <taxon>Chordata</taxon>
        <taxon>Craniata</taxon>
        <taxon>Vertebrata</taxon>
        <taxon>Euteleostomi</taxon>
        <taxon>Actinopterygii</taxon>
        <taxon>Neopterygii</taxon>
        <taxon>Teleostei</taxon>
        <taxon>Notacanthiformes</taxon>
        <taxon>Halosauridae</taxon>
        <taxon>Aldrovandia</taxon>
    </lineage>
</organism>
<evidence type="ECO:0000313" key="1">
    <source>
        <dbReference type="EMBL" id="KAJ8410456.1"/>
    </source>
</evidence>
<dbReference type="InterPro" id="IPR043502">
    <property type="entry name" value="DNA/RNA_pol_sf"/>
</dbReference>
<dbReference type="CDD" id="cd01647">
    <property type="entry name" value="RT_LTR"/>
    <property type="match status" value="1"/>
</dbReference>
<dbReference type="AlphaFoldDB" id="A0AAD7WUX6"/>
<dbReference type="Gene3D" id="3.30.70.270">
    <property type="match status" value="1"/>
</dbReference>
<evidence type="ECO:0000313" key="2">
    <source>
        <dbReference type="Proteomes" id="UP001221898"/>
    </source>
</evidence>
<accession>A0AAD7WUX6</accession>
<gene>
    <name evidence="1" type="ORF">AAFF_G00193600</name>
</gene>
<dbReference type="Gene3D" id="3.10.10.10">
    <property type="entry name" value="HIV Type 1 Reverse Transcriptase, subunit A, domain 1"/>
    <property type="match status" value="1"/>
</dbReference>
<evidence type="ECO:0008006" key="3">
    <source>
        <dbReference type="Google" id="ProtNLM"/>
    </source>
</evidence>
<dbReference type="Proteomes" id="UP001221898">
    <property type="component" value="Unassembled WGS sequence"/>
</dbReference>
<comment type="caution">
    <text evidence="1">The sequence shown here is derived from an EMBL/GenBank/DDBJ whole genome shotgun (WGS) entry which is preliminary data.</text>
</comment>
<sequence length="172" mass="19351">MWYRVRIHTAIAPTPTLPQTKAASSARAEALHEPWERRCVGLDQSQREQVKRLIDDHADLFAVHEGECAQTKLVQHTIETGDAAPIRYAKRQIAEAKITEMAAAGVIEHSASPWATPAILVKKKGGDWRFCVDYRRLNEVARKDVYLLPQIDEALDYIVGSSWFSSLDLRSG</sequence>
<dbReference type="SUPFAM" id="SSF56672">
    <property type="entry name" value="DNA/RNA polymerases"/>
    <property type="match status" value="1"/>
</dbReference>
<dbReference type="EMBL" id="JAINUG010000026">
    <property type="protein sequence ID" value="KAJ8410456.1"/>
    <property type="molecule type" value="Genomic_DNA"/>
</dbReference>
<reference evidence="1" key="1">
    <citation type="journal article" date="2023" name="Science">
        <title>Genome structures resolve the early diversification of teleost fishes.</title>
        <authorList>
            <person name="Parey E."/>
            <person name="Louis A."/>
            <person name="Montfort J."/>
            <person name="Bouchez O."/>
            <person name="Roques C."/>
            <person name="Iampietro C."/>
            <person name="Lluch J."/>
            <person name="Castinel A."/>
            <person name="Donnadieu C."/>
            <person name="Desvignes T."/>
            <person name="Floi Bucao C."/>
            <person name="Jouanno E."/>
            <person name="Wen M."/>
            <person name="Mejri S."/>
            <person name="Dirks R."/>
            <person name="Jansen H."/>
            <person name="Henkel C."/>
            <person name="Chen W.J."/>
            <person name="Zahm M."/>
            <person name="Cabau C."/>
            <person name="Klopp C."/>
            <person name="Thompson A.W."/>
            <person name="Robinson-Rechavi M."/>
            <person name="Braasch I."/>
            <person name="Lecointre G."/>
            <person name="Bobe J."/>
            <person name="Postlethwait J.H."/>
            <person name="Berthelot C."/>
            <person name="Roest Crollius H."/>
            <person name="Guiguen Y."/>
        </authorList>
    </citation>
    <scope>NUCLEOTIDE SEQUENCE</scope>
    <source>
        <strain evidence="1">NC1722</strain>
    </source>
</reference>
<dbReference type="InterPro" id="IPR043128">
    <property type="entry name" value="Rev_trsase/Diguanyl_cyclase"/>
</dbReference>
<dbReference type="PANTHER" id="PTHR24559">
    <property type="entry name" value="TRANSPOSON TY3-I GAG-POL POLYPROTEIN"/>
    <property type="match status" value="1"/>
</dbReference>
<dbReference type="PANTHER" id="PTHR24559:SF444">
    <property type="entry name" value="REVERSE TRANSCRIPTASE DOMAIN-CONTAINING PROTEIN"/>
    <property type="match status" value="1"/>
</dbReference>